<dbReference type="AlphaFoldDB" id="A0A6N3FFG3"/>
<feature type="transmembrane region" description="Helical" evidence="2">
    <location>
        <begin position="34"/>
        <end position="54"/>
    </location>
</feature>
<evidence type="ECO:0000313" key="3">
    <source>
        <dbReference type="EMBL" id="VYU50824.1"/>
    </source>
</evidence>
<proteinExistence type="predicted"/>
<dbReference type="EMBL" id="CACRUT010000020">
    <property type="protein sequence ID" value="VYU50824.1"/>
    <property type="molecule type" value="Genomic_DNA"/>
</dbReference>
<organism evidence="3">
    <name type="scientific">Paraprevotella clara</name>
    <dbReference type="NCBI Taxonomy" id="454154"/>
    <lineage>
        <taxon>Bacteria</taxon>
        <taxon>Pseudomonadati</taxon>
        <taxon>Bacteroidota</taxon>
        <taxon>Bacteroidia</taxon>
        <taxon>Bacteroidales</taxon>
        <taxon>Prevotellaceae</taxon>
        <taxon>Paraprevotella</taxon>
    </lineage>
</organism>
<keyword evidence="2" id="KW-0812">Transmembrane</keyword>
<evidence type="ECO:0000256" key="1">
    <source>
        <dbReference type="SAM" id="MobiDB-lite"/>
    </source>
</evidence>
<gene>
    <name evidence="3" type="ORF">PCLFYP37_03168</name>
</gene>
<feature type="compositionally biased region" description="Basic and acidic residues" evidence="1">
    <location>
        <begin position="101"/>
        <end position="112"/>
    </location>
</feature>
<keyword evidence="2" id="KW-1133">Transmembrane helix</keyword>
<keyword evidence="2" id="KW-0472">Membrane</keyword>
<evidence type="ECO:0000256" key="2">
    <source>
        <dbReference type="SAM" id="Phobius"/>
    </source>
</evidence>
<sequence>MKHFEEQVSQAAARLRNEENSRLRVPRNPRRSGGISWGWVATPVAAVAGLLWGVELGRMSGESSLQQVSQVIDTVIRREVVRDTVYSVRPESKVASWQAGEKGKRSRGDCTRSPDTGGKPETGTGDETLQARTGKCVLEDGIDYSMLWEAVKAGK</sequence>
<protein>
    <submittedName>
        <fullName evidence="3">Uncharacterized protein</fullName>
    </submittedName>
</protein>
<accession>A0A6N3FFG3</accession>
<reference evidence="3" key="1">
    <citation type="submission" date="2019-11" db="EMBL/GenBank/DDBJ databases">
        <authorList>
            <person name="Feng L."/>
        </authorList>
    </citation>
    <scope>NUCLEOTIDE SEQUENCE</scope>
    <source>
        <strain evidence="3">PclaraLFYP37</strain>
    </source>
</reference>
<feature type="region of interest" description="Disordered" evidence="1">
    <location>
        <begin position="91"/>
        <end position="132"/>
    </location>
</feature>
<dbReference type="RefSeq" id="WP_288607413.1">
    <property type="nucleotide sequence ID" value="NZ_CACRUT010000020.1"/>
</dbReference>
<name>A0A6N3FFG3_9BACT</name>